<sequence length="333" mass="39269">MSNKTTNFQIYTAIQSLEDLIKSQYVEHQKRFDDQDQLLKNFEEEVKLQLADQQNKIEELITIVQQKGFDGSDNNNNRQLIDMINAELVSLNDHNGLISDKLDTFETLLEIIIPTESIQGEELINNTRHSYHKTHPTLVRYLHCKIKLHRKKKLAYDNKTLPANQMVGEEYLPDISNTPTAGNNPIVIERYVDYFIKDWEVRKNTNVITDIAVQYFHHLHKDYLALKKNPDTFNNRNVKQRRDNRLTLDQCSDTKDLRHPKEEIKLILHKRCISLELTDEEHQELHPQDKKQLLVAPIYWRSDERVYPESDHSQYDELIGLSPDKLSFLPDWA</sequence>
<organism evidence="2 3">
    <name type="scientific">Racocetra fulgida</name>
    <dbReference type="NCBI Taxonomy" id="60492"/>
    <lineage>
        <taxon>Eukaryota</taxon>
        <taxon>Fungi</taxon>
        <taxon>Fungi incertae sedis</taxon>
        <taxon>Mucoromycota</taxon>
        <taxon>Glomeromycotina</taxon>
        <taxon>Glomeromycetes</taxon>
        <taxon>Diversisporales</taxon>
        <taxon>Gigasporaceae</taxon>
        <taxon>Racocetra</taxon>
    </lineage>
</organism>
<dbReference type="OrthoDB" id="2422564at2759"/>
<keyword evidence="3" id="KW-1185">Reference proteome</keyword>
<keyword evidence="1" id="KW-0175">Coiled coil</keyword>
<evidence type="ECO:0000313" key="2">
    <source>
        <dbReference type="EMBL" id="CAG8546671.1"/>
    </source>
</evidence>
<name>A0A9N9AYF8_9GLOM</name>
<accession>A0A9N9AYF8</accession>
<dbReference type="Proteomes" id="UP000789396">
    <property type="component" value="Unassembled WGS sequence"/>
</dbReference>
<proteinExistence type="predicted"/>
<dbReference type="EMBL" id="CAJVPZ010004474">
    <property type="protein sequence ID" value="CAG8546671.1"/>
    <property type="molecule type" value="Genomic_DNA"/>
</dbReference>
<comment type="caution">
    <text evidence="2">The sequence shown here is derived from an EMBL/GenBank/DDBJ whole genome shotgun (WGS) entry which is preliminary data.</text>
</comment>
<reference evidence="2" key="1">
    <citation type="submission" date="2021-06" db="EMBL/GenBank/DDBJ databases">
        <authorList>
            <person name="Kallberg Y."/>
            <person name="Tangrot J."/>
            <person name="Rosling A."/>
        </authorList>
    </citation>
    <scope>NUCLEOTIDE SEQUENCE</scope>
    <source>
        <strain evidence="2">IN212</strain>
    </source>
</reference>
<protein>
    <submittedName>
        <fullName evidence="2">9659_t:CDS:1</fullName>
    </submittedName>
</protein>
<evidence type="ECO:0000256" key="1">
    <source>
        <dbReference type="SAM" id="Coils"/>
    </source>
</evidence>
<gene>
    <name evidence="2" type="ORF">RFULGI_LOCUS4464</name>
</gene>
<dbReference type="AlphaFoldDB" id="A0A9N9AYF8"/>
<evidence type="ECO:0000313" key="3">
    <source>
        <dbReference type="Proteomes" id="UP000789396"/>
    </source>
</evidence>
<feature type="coiled-coil region" evidence="1">
    <location>
        <begin position="25"/>
        <end position="63"/>
    </location>
</feature>